<evidence type="ECO:0000313" key="2">
    <source>
        <dbReference type="Proteomes" id="UP000015105"/>
    </source>
</evidence>
<proteinExistence type="predicted"/>
<protein>
    <submittedName>
        <fullName evidence="1">Uncharacterized protein</fullName>
    </submittedName>
</protein>
<organism evidence="1 2">
    <name type="scientific">Aegilops tauschii subsp. strangulata</name>
    <name type="common">Goatgrass</name>
    <dbReference type="NCBI Taxonomy" id="200361"/>
    <lineage>
        <taxon>Eukaryota</taxon>
        <taxon>Viridiplantae</taxon>
        <taxon>Streptophyta</taxon>
        <taxon>Embryophyta</taxon>
        <taxon>Tracheophyta</taxon>
        <taxon>Spermatophyta</taxon>
        <taxon>Magnoliopsida</taxon>
        <taxon>Liliopsida</taxon>
        <taxon>Poales</taxon>
        <taxon>Poaceae</taxon>
        <taxon>BOP clade</taxon>
        <taxon>Pooideae</taxon>
        <taxon>Triticodae</taxon>
        <taxon>Triticeae</taxon>
        <taxon>Triticinae</taxon>
        <taxon>Aegilops</taxon>
    </lineage>
</organism>
<reference evidence="1" key="3">
    <citation type="journal article" date="2017" name="Nature">
        <title>Genome sequence of the progenitor of the wheat D genome Aegilops tauschii.</title>
        <authorList>
            <person name="Luo M.C."/>
            <person name="Gu Y.Q."/>
            <person name="Puiu D."/>
            <person name="Wang H."/>
            <person name="Twardziok S.O."/>
            <person name="Deal K.R."/>
            <person name="Huo N."/>
            <person name="Zhu T."/>
            <person name="Wang L."/>
            <person name="Wang Y."/>
            <person name="McGuire P.E."/>
            <person name="Liu S."/>
            <person name="Long H."/>
            <person name="Ramasamy R.K."/>
            <person name="Rodriguez J.C."/>
            <person name="Van S.L."/>
            <person name="Yuan L."/>
            <person name="Wang Z."/>
            <person name="Xia Z."/>
            <person name="Xiao L."/>
            <person name="Anderson O.D."/>
            <person name="Ouyang S."/>
            <person name="Liang Y."/>
            <person name="Zimin A.V."/>
            <person name="Pertea G."/>
            <person name="Qi P."/>
            <person name="Bennetzen J.L."/>
            <person name="Dai X."/>
            <person name="Dawson M.W."/>
            <person name="Muller H.G."/>
            <person name="Kugler K."/>
            <person name="Rivarola-Duarte L."/>
            <person name="Spannagl M."/>
            <person name="Mayer K.F.X."/>
            <person name="Lu F.H."/>
            <person name="Bevan M.W."/>
            <person name="Leroy P."/>
            <person name="Li P."/>
            <person name="You F.M."/>
            <person name="Sun Q."/>
            <person name="Liu Z."/>
            <person name="Lyons E."/>
            <person name="Wicker T."/>
            <person name="Salzberg S.L."/>
            <person name="Devos K.M."/>
            <person name="Dvorak J."/>
        </authorList>
    </citation>
    <scope>NUCLEOTIDE SEQUENCE [LARGE SCALE GENOMIC DNA]</scope>
    <source>
        <strain evidence="1">cv. AL8/78</strain>
    </source>
</reference>
<name>A0A453PXA8_AEGTS</name>
<keyword evidence="2" id="KW-1185">Reference proteome</keyword>
<dbReference type="EnsemblPlants" id="AET6Gv20893400.1">
    <property type="protein sequence ID" value="AET6Gv20893400.1"/>
    <property type="gene ID" value="AET6Gv20893400"/>
</dbReference>
<dbReference type="AlphaFoldDB" id="A0A453PXA8"/>
<reference evidence="1" key="5">
    <citation type="journal article" date="2021" name="G3 (Bethesda)">
        <title>Aegilops tauschii genome assembly Aet v5.0 features greater sequence contiguity and improved annotation.</title>
        <authorList>
            <person name="Wang L."/>
            <person name="Zhu T."/>
            <person name="Rodriguez J.C."/>
            <person name="Deal K.R."/>
            <person name="Dubcovsky J."/>
            <person name="McGuire P.E."/>
            <person name="Lux T."/>
            <person name="Spannagl M."/>
            <person name="Mayer K.F.X."/>
            <person name="Baldrich P."/>
            <person name="Meyers B.C."/>
            <person name="Huo N."/>
            <person name="Gu Y.Q."/>
            <person name="Zhou H."/>
            <person name="Devos K.M."/>
            <person name="Bennetzen J.L."/>
            <person name="Unver T."/>
            <person name="Budak H."/>
            <person name="Gulick P.J."/>
            <person name="Galiba G."/>
            <person name="Kalapos B."/>
            <person name="Nelson D.R."/>
            <person name="Li P."/>
            <person name="You F.M."/>
            <person name="Luo M.C."/>
            <person name="Dvorak J."/>
        </authorList>
    </citation>
    <scope>NUCLEOTIDE SEQUENCE [LARGE SCALE GENOMIC DNA]</scope>
    <source>
        <strain evidence="1">cv. AL8/78</strain>
    </source>
</reference>
<reference evidence="2" key="1">
    <citation type="journal article" date="2014" name="Science">
        <title>Ancient hybridizations among the ancestral genomes of bread wheat.</title>
        <authorList>
            <consortium name="International Wheat Genome Sequencing Consortium,"/>
            <person name="Marcussen T."/>
            <person name="Sandve S.R."/>
            <person name="Heier L."/>
            <person name="Spannagl M."/>
            <person name="Pfeifer M."/>
            <person name="Jakobsen K.S."/>
            <person name="Wulff B.B."/>
            <person name="Steuernagel B."/>
            <person name="Mayer K.F."/>
            <person name="Olsen O.A."/>
        </authorList>
    </citation>
    <scope>NUCLEOTIDE SEQUENCE [LARGE SCALE GENOMIC DNA]</scope>
    <source>
        <strain evidence="2">cv. AL8/78</strain>
    </source>
</reference>
<reference evidence="1" key="4">
    <citation type="submission" date="2019-03" db="UniProtKB">
        <authorList>
            <consortium name="EnsemblPlants"/>
        </authorList>
    </citation>
    <scope>IDENTIFICATION</scope>
</reference>
<evidence type="ECO:0000313" key="1">
    <source>
        <dbReference type="EnsemblPlants" id="AET6Gv20893400.1"/>
    </source>
</evidence>
<dbReference type="Proteomes" id="UP000015105">
    <property type="component" value="Chromosome 6D"/>
</dbReference>
<sequence length="42" mass="4797">MNIKLEYGVKKNWMGNPCFPTKYAWDGVKCRSTTGNTTRIVS</sequence>
<accession>A0A453PXA8</accession>
<reference evidence="2" key="2">
    <citation type="journal article" date="2017" name="Nat. Plants">
        <title>The Aegilops tauschii genome reveals multiple impacts of transposons.</title>
        <authorList>
            <person name="Zhao G."/>
            <person name="Zou C."/>
            <person name="Li K."/>
            <person name="Wang K."/>
            <person name="Li T."/>
            <person name="Gao L."/>
            <person name="Zhang X."/>
            <person name="Wang H."/>
            <person name="Yang Z."/>
            <person name="Liu X."/>
            <person name="Jiang W."/>
            <person name="Mao L."/>
            <person name="Kong X."/>
            <person name="Jiao Y."/>
            <person name="Jia J."/>
        </authorList>
    </citation>
    <scope>NUCLEOTIDE SEQUENCE [LARGE SCALE GENOMIC DNA]</scope>
    <source>
        <strain evidence="2">cv. AL8/78</strain>
    </source>
</reference>
<dbReference type="Gramene" id="AET6Gv20893400.1">
    <property type="protein sequence ID" value="AET6Gv20893400.1"/>
    <property type="gene ID" value="AET6Gv20893400"/>
</dbReference>
<dbReference type="STRING" id="200361.A0A453PXA8"/>